<organism evidence="3 4">
    <name type="scientific">Capsicum annuum</name>
    <name type="common">Capsicum pepper</name>
    <dbReference type="NCBI Taxonomy" id="4072"/>
    <lineage>
        <taxon>Eukaryota</taxon>
        <taxon>Viridiplantae</taxon>
        <taxon>Streptophyta</taxon>
        <taxon>Embryophyta</taxon>
        <taxon>Tracheophyta</taxon>
        <taxon>Spermatophyta</taxon>
        <taxon>Magnoliopsida</taxon>
        <taxon>eudicotyledons</taxon>
        <taxon>Gunneridae</taxon>
        <taxon>Pentapetalae</taxon>
        <taxon>asterids</taxon>
        <taxon>lamiids</taxon>
        <taxon>Solanales</taxon>
        <taxon>Solanaceae</taxon>
        <taxon>Solanoideae</taxon>
        <taxon>Capsiceae</taxon>
        <taxon>Capsicum</taxon>
    </lineage>
</organism>
<dbReference type="GO" id="GO:0003676">
    <property type="term" value="F:nucleic acid binding"/>
    <property type="evidence" value="ECO:0007669"/>
    <property type="project" value="InterPro"/>
</dbReference>
<dbReference type="OMA" id="RICMEIN"/>
<dbReference type="GO" id="GO:0008270">
    <property type="term" value="F:zinc ion binding"/>
    <property type="evidence" value="ECO:0007669"/>
    <property type="project" value="UniProtKB-KW"/>
</dbReference>
<dbReference type="InterPro" id="IPR036875">
    <property type="entry name" value="Znf_CCHC_sf"/>
</dbReference>
<dbReference type="InterPro" id="IPR001878">
    <property type="entry name" value="Znf_CCHC"/>
</dbReference>
<keyword evidence="4" id="KW-1185">Reference proteome</keyword>
<keyword evidence="1" id="KW-0479">Metal-binding</keyword>
<name>A0A2G2ZW79_CAPAN</name>
<reference evidence="3 4" key="1">
    <citation type="journal article" date="2014" name="Nat. Genet.">
        <title>Genome sequence of the hot pepper provides insights into the evolution of pungency in Capsicum species.</title>
        <authorList>
            <person name="Kim S."/>
            <person name="Park M."/>
            <person name="Yeom S.I."/>
            <person name="Kim Y.M."/>
            <person name="Lee J.M."/>
            <person name="Lee H.A."/>
            <person name="Seo E."/>
            <person name="Choi J."/>
            <person name="Cheong K."/>
            <person name="Kim K.T."/>
            <person name="Jung K."/>
            <person name="Lee G.W."/>
            <person name="Oh S.K."/>
            <person name="Bae C."/>
            <person name="Kim S.B."/>
            <person name="Lee H.Y."/>
            <person name="Kim S.Y."/>
            <person name="Kim M.S."/>
            <person name="Kang B.C."/>
            <person name="Jo Y.D."/>
            <person name="Yang H.B."/>
            <person name="Jeong H.J."/>
            <person name="Kang W.H."/>
            <person name="Kwon J.K."/>
            <person name="Shin C."/>
            <person name="Lim J.Y."/>
            <person name="Park J.H."/>
            <person name="Huh J.H."/>
            <person name="Kim J.S."/>
            <person name="Kim B.D."/>
            <person name="Cohen O."/>
            <person name="Paran I."/>
            <person name="Suh M.C."/>
            <person name="Lee S.B."/>
            <person name="Kim Y.K."/>
            <person name="Shin Y."/>
            <person name="Noh S.J."/>
            <person name="Park J."/>
            <person name="Seo Y.S."/>
            <person name="Kwon S.Y."/>
            <person name="Kim H.A."/>
            <person name="Park J.M."/>
            <person name="Kim H.J."/>
            <person name="Choi S.B."/>
            <person name="Bosland P.W."/>
            <person name="Reeves G."/>
            <person name="Jo S.H."/>
            <person name="Lee B.W."/>
            <person name="Cho H.T."/>
            <person name="Choi H.S."/>
            <person name="Lee M.S."/>
            <person name="Yu Y."/>
            <person name="Do Choi Y."/>
            <person name="Park B.S."/>
            <person name="van Deynze A."/>
            <person name="Ashrafi H."/>
            <person name="Hill T."/>
            <person name="Kim W.T."/>
            <person name="Pai H.S."/>
            <person name="Ahn H.K."/>
            <person name="Yeam I."/>
            <person name="Giovannoni J.J."/>
            <person name="Rose J.K."/>
            <person name="Sorensen I."/>
            <person name="Lee S.J."/>
            <person name="Kim R.W."/>
            <person name="Choi I.Y."/>
            <person name="Choi B.S."/>
            <person name="Lim J.S."/>
            <person name="Lee Y.H."/>
            <person name="Choi D."/>
        </authorList>
    </citation>
    <scope>NUCLEOTIDE SEQUENCE [LARGE SCALE GENOMIC DNA]</scope>
    <source>
        <strain evidence="4">cv. CM334</strain>
    </source>
</reference>
<comment type="caution">
    <text evidence="3">The sequence shown here is derived from an EMBL/GenBank/DDBJ whole genome shotgun (WGS) entry which is preliminary data.</text>
</comment>
<evidence type="ECO:0000259" key="2">
    <source>
        <dbReference type="PROSITE" id="PS50158"/>
    </source>
</evidence>
<dbReference type="STRING" id="4072.A0A2G2ZW79"/>
<dbReference type="EMBL" id="AYRZ02000003">
    <property type="protein sequence ID" value="PHT86206.1"/>
    <property type="molecule type" value="Genomic_DNA"/>
</dbReference>
<keyword evidence="1" id="KW-0863">Zinc-finger</keyword>
<dbReference type="SUPFAM" id="SSF57756">
    <property type="entry name" value="Retrovirus zinc finger-like domains"/>
    <property type="match status" value="1"/>
</dbReference>
<dbReference type="Gramene" id="PHT86206">
    <property type="protein sequence ID" value="PHT86206"/>
    <property type="gene ID" value="T459_08312"/>
</dbReference>
<evidence type="ECO:0000256" key="1">
    <source>
        <dbReference type="PROSITE-ProRule" id="PRU00047"/>
    </source>
</evidence>
<reference evidence="3 4" key="2">
    <citation type="journal article" date="2017" name="Genome Biol.">
        <title>New reference genome sequences of hot pepper reveal the massive evolution of plant disease-resistance genes by retroduplication.</title>
        <authorList>
            <person name="Kim S."/>
            <person name="Park J."/>
            <person name="Yeom S.I."/>
            <person name="Kim Y.M."/>
            <person name="Seo E."/>
            <person name="Kim K.T."/>
            <person name="Kim M.S."/>
            <person name="Lee J.M."/>
            <person name="Cheong K."/>
            <person name="Shin H.S."/>
            <person name="Kim S.B."/>
            <person name="Han K."/>
            <person name="Lee J."/>
            <person name="Park M."/>
            <person name="Lee H.A."/>
            <person name="Lee H.Y."/>
            <person name="Lee Y."/>
            <person name="Oh S."/>
            <person name="Lee J.H."/>
            <person name="Choi E."/>
            <person name="Choi E."/>
            <person name="Lee S.E."/>
            <person name="Jeon J."/>
            <person name="Kim H."/>
            <person name="Choi G."/>
            <person name="Song H."/>
            <person name="Lee J."/>
            <person name="Lee S.C."/>
            <person name="Kwon J.K."/>
            <person name="Lee H.Y."/>
            <person name="Koo N."/>
            <person name="Hong Y."/>
            <person name="Kim R.W."/>
            <person name="Kang W.H."/>
            <person name="Huh J.H."/>
            <person name="Kang B.C."/>
            <person name="Yang T.J."/>
            <person name="Lee Y.H."/>
            <person name="Bennetzen J.L."/>
            <person name="Choi D."/>
        </authorList>
    </citation>
    <scope>NUCLEOTIDE SEQUENCE [LARGE SCALE GENOMIC DNA]</scope>
    <source>
        <strain evidence="4">cv. CM334</strain>
    </source>
</reference>
<dbReference type="Proteomes" id="UP000222542">
    <property type="component" value="Unassembled WGS sequence"/>
</dbReference>
<keyword evidence="1" id="KW-0862">Zinc</keyword>
<dbReference type="InterPro" id="IPR040256">
    <property type="entry name" value="At4g02000-like"/>
</dbReference>
<dbReference type="PROSITE" id="PS50158">
    <property type="entry name" value="ZF_CCHC"/>
    <property type="match status" value="1"/>
</dbReference>
<dbReference type="AlphaFoldDB" id="A0A2G2ZW79"/>
<dbReference type="PANTHER" id="PTHR31286:SF99">
    <property type="entry name" value="DUF4283 DOMAIN-CONTAINING PROTEIN"/>
    <property type="match status" value="1"/>
</dbReference>
<sequence length="107" mass="12221">MEFYDKSILEKIGKKIGHLLKIDTRISSTLRGRYARICVQIPMDTPVRTTISIGDHSQPICYEGEGILCTRCSRLGHIVRNCDFKGATTTKKILTTQPHRSMMRNLR</sequence>
<evidence type="ECO:0000313" key="4">
    <source>
        <dbReference type="Proteomes" id="UP000222542"/>
    </source>
</evidence>
<dbReference type="PANTHER" id="PTHR31286">
    <property type="entry name" value="GLYCINE-RICH CELL WALL STRUCTURAL PROTEIN 1.8-LIKE"/>
    <property type="match status" value="1"/>
</dbReference>
<accession>A0A2G2ZW79</accession>
<protein>
    <recommendedName>
        <fullName evidence="2">CCHC-type domain-containing protein</fullName>
    </recommendedName>
</protein>
<feature type="domain" description="CCHC-type" evidence="2">
    <location>
        <begin position="69"/>
        <end position="82"/>
    </location>
</feature>
<evidence type="ECO:0000313" key="3">
    <source>
        <dbReference type="EMBL" id="PHT86206.1"/>
    </source>
</evidence>
<gene>
    <name evidence="3" type="ORF">T459_08312</name>
</gene>
<proteinExistence type="predicted"/>